<name>A0A225DVV1_9BACT</name>
<evidence type="ECO:0000313" key="2">
    <source>
        <dbReference type="Proteomes" id="UP000214646"/>
    </source>
</evidence>
<accession>A0A225DVV1</accession>
<proteinExistence type="predicted"/>
<protein>
    <submittedName>
        <fullName evidence="1">Uncharacterized protein</fullName>
    </submittedName>
</protein>
<reference evidence="2" key="1">
    <citation type="submission" date="2017-06" db="EMBL/GenBank/DDBJ databases">
        <title>Genome analysis of Fimbriiglobus ruber SP5, the first member of the order Planctomycetales with confirmed chitinolytic capability.</title>
        <authorList>
            <person name="Ravin N.V."/>
            <person name="Rakitin A.L."/>
            <person name="Ivanova A.A."/>
            <person name="Beletsky A.V."/>
            <person name="Kulichevskaya I.S."/>
            <person name="Mardanov A.V."/>
            <person name="Dedysh S.N."/>
        </authorList>
    </citation>
    <scope>NUCLEOTIDE SEQUENCE [LARGE SCALE GENOMIC DNA]</scope>
    <source>
        <strain evidence="2">SP5</strain>
    </source>
</reference>
<sequence>MSNLFHRQTLDQLCDVPDDIIDVYVVERHIWQGGTVDSEAESKRKRRAEPRTVRDFLIDPVRSLLNDVLRQLAAPYDPSSKANPIGQGWWIQAEFGSGKSHLLSFIGAVALGDKKVWETVNELETKAKKGKRESLYQFYDSGLAKKSTGKSRGIFVAVKTLVGQGGGTIGVTDTGRKLTEYILDAVQDQYHAENGKTISVYPVEVLADRFEQDIDRYRKDLGKFLKDPKFFDEEEQEDLDKFLYDLRSTKSQTVRRDCGQKLWRFYTEYLQVTPKLPGESEEVLKFMVESLLAQGYEGLLLILDEVSLFMKNRTDEQRVEDEKTLVVLTNRLAKTHCLPVWTICSAQQALESKMGVKNIIANDRLKNVSLLQDETNFYDIVLSRVRNVTQPNSVGPYFEDYHKGFTWPDAIGSETFRRFFPFFKPAIDVLRAVSYNLTTLRSSVHFMHQTLKTQRKAKSNELITLWQMFDDVVSYEEDPSGTTAGIAAISSKFNEEFKAYQAGRRIIGQATKGRLKVYHARCEKILKTLFLYYIAKMQPNGLSVEEVMNSVMEWADHDKGQKADIKDNLDHYEVLLDELAKEIPQVKKAGKNFVFNPEGGGVDVKELFAKARSASEGNDAKQRDAWNQLLALDGWEIKSTLLTMDLARSTKSLFRGVAPAEQKDFEVEWHGRTIKGRVYMRDLLDIASKGQALPPINSPNTDHDFAVFISNRPCGDKVTDLAKKVGDPRTLFWTPGQLTSQERDRLLDFAAYRELVKDYQSKDTEDAKEVVVWVANRLRDEIGSIAKIVADSFGRGQISAADHSSMSFNCQGELLSILTPLVGHVLDGVYASKSIQFDAPAPFNDAEAIKVINGVVKTGDIPKGTKPNQFTSAADNYGYALGVMKKDGTKQLNTKGNEFVEDLDEWIETQTTQGNQNISVETVCKNFTGLGGPNDKNYGLSRRMIDVYLLCLVREGKLRILLSGKGAVDALDYTNVVDQTFNAALLNSMAKIQRLKAPDGWPVLAPFAAILLDDESLKTIQKDGDITTALDRLKKWRAQQRPEVETLIDHLDTLMADIQQPNPVADTLGSWQKFLTAKIDDAEAISHQLNAFDTAFGYTCYADQEAKGTELDDLATRKKTWEKAVAFCRHDQKIRAAHRYSQLTVEKSGPVGELKDKLRTLGKKLGQVQDLMESEAKLQSQLLDLLDGVQGVYKTRYLQAFNEVTGKCEAVRSEIDGLSDSRQFLAIAELAKIDALASVDVSALKGEVTSYKEVLFQSPLDHNAVERALKDRPQPEGCPLHVDEAEQFVTAAEEALGTAKGEVQGALQNMASLLRQPALRSLLEQGKQEKFVASVLAAPNEEKLVDILAECVPADPGNAKLLAKYLKRIIVKVVHLHDFQPTKTKVEKADIESVVSEFRRFLETAVDGDGKGQFTILEIK</sequence>
<dbReference type="Proteomes" id="UP000214646">
    <property type="component" value="Unassembled WGS sequence"/>
</dbReference>
<organism evidence="1 2">
    <name type="scientific">Fimbriiglobus ruber</name>
    <dbReference type="NCBI Taxonomy" id="1908690"/>
    <lineage>
        <taxon>Bacteria</taxon>
        <taxon>Pseudomonadati</taxon>
        <taxon>Planctomycetota</taxon>
        <taxon>Planctomycetia</taxon>
        <taxon>Gemmatales</taxon>
        <taxon>Gemmataceae</taxon>
        <taxon>Fimbriiglobus</taxon>
    </lineage>
</organism>
<keyword evidence="2" id="KW-1185">Reference proteome</keyword>
<evidence type="ECO:0000313" key="1">
    <source>
        <dbReference type="EMBL" id="OWK45511.1"/>
    </source>
</evidence>
<gene>
    <name evidence="1" type="ORF">FRUB_01842</name>
</gene>
<dbReference type="EMBL" id="NIDE01000002">
    <property type="protein sequence ID" value="OWK45511.1"/>
    <property type="molecule type" value="Genomic_DNA"/>
</dbReference>
<dbReference type="OrthoDB" id="269409at2"/>
<dbReference type="RefSeq" id="WP_088253237.1">
    <property type="nucleotide sequence ID" value="NZ_NIDE01000002.1"/>
</dbReference>
<comment type="caution">
    <text evidence="1">The sequence shown here is derived from an EMBL/GenBank/DDBJ whole genome shotgun (WGS) entry which is preliminary data.</text>
</comment>